<dbReference type="InterPro" id="IPR049730">
    <property type="entry name" value="SNF2/RAD54-like_C"/>
</dbReference>
<dbReference type="GO" id="GO:0005524">
    <property type="term" value="F:ATP binding"/>
    <property type="evidence" value="ECO:0007669"/>
    <property type="project" value="InterPro"/>
</dbReference>
<dbReference type="GO" id="GO:0004386">
    <property type="term" value="F:helicase activity"/>
    <property type="evidence" value="ECO:0007669"/>
    <property type="project" value="UniProtKB-KW"/>
</dbReference>
<accession>A0A6M3J1J6</accession>
<keyword evidence="4" id="KW-0547">Nucleotide-binding</keyword>
<dbReference type="Gene3D" id="3.40.50.300">
    <property type="entry name" value="P-loop containing nucleotide triphosphate hydrolases"/>
    <property type="match status" value="1"/>
</dbReference>
<dbReference type="InterPro" id="IPR000330">
    <property type="entry name" value="SNF2_N"/>
</dbReference>
<dbReference type="PANTHER" id="PTHR45766:SF6">
    <property type="entry name" value="SWI_SNF-RELATED MATRIX-ASSOCIATED ACTIN-DEPENDENT REGULATOR OF CHROMATIN SUBFAMILY A-LIKE PROTEIN 1"/>
    <property type="match status" value="1"/>
</dbReference>
<dbReference type="GO" id="GO:0006281">
    <property type="term" value="P:DNA repair"/>
    <property type="evidence" value="ECO:0007669"/>
    <property type="project" value="TreeGrafter"/>
</dbReference>
<reference evidence="4" key="1">
    <citation type="submission" date="2020-03" db="EMBL/GenBank/DDBJ databases">
        <title>The deep terrestrial virosphere.</title>
        <authorList>
            <person name="Holmfeldt K."/>
            <person name="Nilsson E."/>
            <person name="Simone D."/>
            <person name="Lopez-Fernandez M."/>
            <person name="Wu X."/>
            <person name="de Brujin I."/>
            <person name="Lundin D."/>
            <person name="Andersson A."/>
            <person name="Bertilsson S."/>
            <person name="Dopson M."/>
        </authorList>
    </citation>
    <scope>NUCLEOTIDE SEQUENCE</scope>
    <source>
        <strain evidence="4">MM415B00582</strain>
    </source>
</reference>
<dbReference type="SMART" id="SM00487">
    <property type="entry name" value="DEXDc"/>
    <property type="match status" value="1"/>
</dbReference>
<name>A0A6M3J1J6_9ZZZZ</name>
<dbReference type="CDD" id="cd18793">
    <property type="entry name" value="SF2_C_SNF"/>
    <property type="match status" value="1"/>
</dbReference>
<dbReference type="InterPro" id="IPR027417">
    <property type="entry name" value="P-loop_NTPase"/>
</dbReference>
<evidence type="ECO:0000259" key="3">
    <source>
        <dbReference type="PROSITE" id="PS51194"/>
    </source>
</evidence>
<proteinExistence type="predicted"/>
<dbReference type="SUPFAM" id="SSF52540">
    <property type="entry name" value="P-loop containing nucleoside triphosphate hydrolases"/>
    <property type="match status" value="2"/>
</dbReference>
<gene>
    <name evidence="4" type="ORF">MM415B00582_0019</name>
</gene>
<dbReference type="Pfam" id="PF00271">
    <property type="entry name" value="Helicase_C"/>
    <property type="match status" value="1"/>
</dbReference>
<keyword evidence="4" id="KW-0067">ATP-binding</keyword>
<keyword evidence="1" id="KW-0378">Hydrolase</keyword>
<dbReference type="EMBL" id="MT141504">
    <property type="protein sequence ID" value="QJA63733.1"/>
    <property type="molecule type" value="Genomic_DNA"/>
</dbReference>
<dbReference type="InterPro" id="IPR001650">
    <property type="entry name" value="Helicase_C-like"/>
</dbReference>
<dbReference type="PANTHER" id="PTHR45766">
    <property type="entry name" value="DNA ANNEALING HELICASE AND ENDONUCLEASE ZRANB3 FAMILY MEMBER"/>
    <property type="match status" value="1"/>
</dbReference>
<dbReference type="GO" id="GO:0016787">
    <property type="term" value="F:hydrolase activity"/>
    <property type="evidence" value="ECO:0007669"/>
    <property type="project" value="UniProtKB-KW"/>
</dbReference>
<protein>
    <submittedName>
        <fullName evidence="4">Putative helicase</fullName>
    </submittedName>
</protein>
<feature type="domain" description="Helicase ATP-binding" evidence="2">
    <location>
        <begin position="122"/>
        <end position="279"/>
    </location>
</feature>
<dbReference type="Gene3D" id="3.40.50.10810">
    <property type="entry name" value="Tandem AAA-ATPase domain"/>
    <property type="match status" value="1"/>
</dbReference>
<evidence type="ECO:0000256" key="1">
    <source>
        <dbReference type="ARBA" id="ARBA00022801"/>
    </source>
</evidence>
<sequence>MLSLPKVMTVITPVRGLPRIVVEGPRASLEWLWKSKDPESPQLEYLQGQGVKRTSFYISFPAEPRLYELLESKGVEPKATAQHWYRDTTRSEVARMRWLAQEDCKSSHPMGSQLLPFQRVGAEFIAKAGNCLLCDETGLGKTAQAIVGVEASTNHSCVLVVCLKTLQLWWQAEYERWSVEHLPVVVLESSTRNQQLPDPNMFEGWLVVNYRQLLLTPQLYSIHWDYVVYDEGHTLCNRKTKTYQAAQKLRTRRSVVVSATPYGNNPAEVWALLHLLAAHKWSSYWRFYEMYVNYKENPFGGREILGVRNDHLLRRDLAPVMIRRRKVDVYPQLPEKRHQTIPLKMEETQAEIYRTAAREMYIQLPGDEVLPITSTVARITRLRQILSSPSVFGVEDASIKIDFVKDFLETYTGKVVLWSLYRATVRDLLELCRALDHPAVVVWGGMTATETEDARQAFITGKARVLVGTIMGAGTGLNLRSAGCEAVIFIEQHWSPTRQQQAEDRVHGIGQTGSVVVYNLHCRGTVDDLVAKVLERKLQMTSVVLERNLREELERWL</sequence>
<dbReference type="PROSITE" id="PS51192">
    <property type="entry name" value="HELICASE_ATP_BIND_1"/>
    <property type="match status" value="1"/>
</dbReference>
<dbReference type="InterPro" id="IPR038718">
    <property type="entry name" value="SNF2-like_sf"/>
</dbReference>
<dbReference type="PROSITE" id="PS51194">
    <property type="entry name" value="HELICASE_CTER"/>
    <property type="match status" value="1"/>
</dbReference>
<feature type="domain" description="Helicase C-terminal" evidence="3">
    <location>
        <begin position="403"/>
        <end position="557"/>
    </location>
</feature>
<dbReference type="AlphaFoldDB" id="A0A6M3J1J6"/>
<dbReference type="InterPro" id="IPR014001">
    <property type="entry name" value="Helicase_ATP-bd"/>
</dbReference>
<dbReference type="GO" id="GO:0031297">
    <property type="term" value="P:replication fork processing"/>
    <property type="evidence" value="ECO:0007669"/>
    <property type="project" value="TreeGrafter"/>
</dbReference>
<keyword evidence="4" id="KW-0347">Helicase</keyword>
<organism evidence="4">
    <name type="scientific">viral metagenome</name>
    <dbReference type="NCBI Taxonomy" id="1070528"/>
    <lineage>
        <taxon>unclassified sequences</taxon>
        <taxon>metagenomes</taxon>
        <taxon>organismal metagenomes</taxon>
    </lineage>
</organism>
<evidence type="ECO:0000259" key="2">
    <source>
        <dbReference type="PROSITE" id="PS51192"/>
    </source>
</evidence>
<dbReference type="Pfam" id="PF00176">
    <property type="entry name" value="SNF2-rel_dom"/>
    <property type="match status" value="1"/>
</dbReference>
<evidence type="ECO:0000313" key="4">
    <source>
        <dbReference type="EMBL" id="QJA63733.1"/>
    </source>
</evidence>